<dbReference type="KEGG" id="psco:LY89DRAFT_32056"/>
<dbReference type="InParanoid" id="A0A194XCN4"/>
<reference evidence="2 3" key="1">
    <citation type="submission" date="2015-10" db="EMBL/GenBank/DDBJ databases">
        <title>Full genome of DAOMC 229536 Phialocephala scopiformis, a fungal endophyte of spruce producing the potent anti-insectan compound rugulosin.</title>
        <authorList>
            <consortium name="DOE Joint Genome Institute"/>
            <person name="Walker A.K."/>
            <person name="Frasz S.L."/>
            <person name="Seifert K.A."/>
            <person name="Miller J.D."/>
            <person name="Mondo S.J."/>
            <person name="Labutti K."/>
            <person name="Lipzen A."/>
            <person name="Dockter R."/>
            <person name="Kennedy M."/>
            <person name="Grigoriev I.V."/>
            <person name="Spatafora J.W."/>
        </authorList>
    </citation>
    <scope>NUCLEOTIDE SEQUENCE [LARGE SCALE GENOMIC DNA]</scope>
    <source>
        <strain evidence="2 3">CBS 120377</strain>
    </source>
</reference>
<dbReference type="RefSeq" id="XP_018072288.1">
    <property type="nucleotide sequence ID" value="XM_018206710.1"/>
</dbReference>
<gene>
    <name evidence="2" type="ORF">LY89DRAFT_32056</name>
</gene>
<protein>
    <submittedName>
        <fullName evidence="2">Uncharacterized protein</fullName>
    </submittedName>
</protein>
<dbReference type="EMBL" id="KQ947413">
    <property type="protein sequence ID" value="KUJ17933.1"/>
    <property type="molecule type" value="Genomic_DNA"/>
</dbReference>
<dbReference type="GeneID" id="28816436"/>
<keyword evidence="3" id="KW-1185">Reference proteome</keyword>
<dbReference type="PROSITE" id="PS51257">
    <property type="entry name" value="PROKAR_LIPOPROTEIN"/>
    <property type="match status" value="1"/>
</dbReference>
<name>A0A194XCN4_MOLSC</name>
<feature type="compositionally biased region" description="Low complexity" evidence="1">
    <location>
        <begin position="75"/>
        <end position="84"/>
    </location>
</feature>
<feature type="region of interest" description="Disordered" evidence="1">
    <location>
        <begin position="63"/>
        <end position="84"/>
    </location>
</feature>
<evidence type="ECO:0000256" key="1">
    <source>
        <dbReference type="SAM" id="MobiDB-lite"/>
    </source>
</evidence>
<organism evidence="2 3">
    <name type="scientific">Mollisia scopiformis</name>
    <name type="common">Conifer needle endophyte fungus</name>
    <name type="synonym">Phialocephala scopiformis</name>
    <dbReference type="NCBI Taxonomy" id="149040"/>
    <lineage>
        <taxon>Eukaryota</taxon>
        <taxon>Fungi</taxon>
        <taxon>Dikarya</taxon>
        <taxon>Ascomycota</taxon>
        <taxon>Pezizomycotina</taxon>
        <taxon>Leotiomycetes</taxon>
        <taxon>Helotiales</taxon>
        <taxon>Mollisiaceae</taxon>
        <taxon>Mollisia</taxon>
    </lineage>
</organism>
<proteinExistence type="predicted"/>
<accession>A0A194XCN4</accession>
<dbReference type="AlphaFoldDB" id="A0A194XCN4"/>
<sequence>MLKRYPLPRSRSVPSNVHHLATSTFISCSRFSNQFSYPSYQSSQSWQAPHIRPHPHPRFPRRCLHHNPRLDPPRSSTSSHVVSSEPRAPRRIHLLCPHFRTLQRSTRIVPLPGLTPARHLHLHLHRADLHYRGLGLGKVRLTTRQIGFERVHRQSYGLVED</sequence>
<evidence type="ECO:0000313" key="3">
    <source>
        <dbReference type="Proteomes" id="UP000070700"/>
    </source>
</evidence>
<dbReference type="Proteomes" id="UP000070700">
    <property type="component" value="Unassembled WGS sequence"/>
</dbReference>
<evidence type="ECO:0000313" key="2">
    <source>
        <dbReference type="EMBL" id="KUJ17933.1"/>
    </source>
</evidence>